<sequence length="261" mass="28702">MAISLNQLVRAAHPKPPIMTVYGVHGIGKTTFAAQAPSPVFVQTEDGLGTLECAHFPLAATFEDVIGALAALYTEPHEFRTCVIDSVDWLEALIWAKACRDNGWASIEDAGYGKGYVAALNLWRQYIDGLNALRDDKGMTIVQLAHTDIRRFDSPEHDPYDRYTIKLHARAAALVQEHSDIVLFANYRISTVKADVGFNKKVSRAVGSGERVMHTTERPAFLAKNRYGLPDTLPLDWSAFAQAMPTPIQPLLMAAPNTPNA</sequence>
<comment type="caution">
    <text evidence="1">The sequence shown here is derived from an EMBL/GenBank/DDBJ whole genome shotgun (WGS) entry which is preliminary data.</text>
</comment>
<accession>A0ABU1D584</accession>
<protein>
    <submittedName>
        <fullName evidence="1">ATP-binding protein</fullName>
    </submittedName>
</protein>
<dbReference type="Pfam" id="PF13479">
    <property type="entry name" value="AAA_24"/>
    <property type="match status" value="1"/>
</dbReference>
<keyword evidence="1" id="KW-0067">ATP-binding</keyword>
<evidence type="ECO:0000313" key="2">
    <source>
        <dbReference type="Proteomes" id="UP001232156"/>
    </source>
</evidence>
<keyword evidence="1" id="KW-0547">Nucleotide-binding</keyword>
<proteinExistence type="predicted"/>
<gene>
    <name evidence="1" type="ORF">Q8947_05995</name>
</gene>
<name>A0ABU1D584_9BURK</name>
<dbReference type="EMBL" id="JAUZQE010000010">
    <property type="protein sequence ID" value="MDR4125532.1"/>
    <property type="molecule type" value="Genomic_DNA"/>
</dbReference>
<evidence type="ECO:0000313" key="1">
    <source>
        <dbReference type="EMBL" id="MDR4125532.1"/>
    </source>
</evidence>
<reference evidence="1 2" key="1">
    <citation type="submission" date="2023-08" db="EMBL/GenBank/DDBJ databases">
        <title>Alcaligenaceae gen. nov., a novel taxon isolated from the sludge of Yixing Pesticide Factory.</title>
        <authorList>
            <person name="Ruan L."/>
        </authorList>
    </citation>
    <scope>NUCLEOTIDE SEQUENCE [LARGE SCALE GENOMIC DNA]</scope>
    <source>
        <strain evidence="1 2">LG-2</strain>
    </source>
</reference>
<dbReference type="RefSeq" id="WP_347286723.1">
    <property type="nucleotide sequence ID" value="NZ_JAUZQE010000010.1"/>
</dbReference>
<dbReference type="Proteomes" id="UP001232156">
    <property type="component" value="Unassembled WGS sequence"/>
</dbReference>
<organism evidence="1 2">
    <name type="scientific">Yanghanlia caeni</name>
    <dbReference type="NCBI Taxonomy" id="3064283"/>
    <lineage>
        <taxon>Bacteria</taxon>
        <taxon>Pseudomonadati</taxon>
        <taxon>Pseudomonadota</taxon>
        <taxon>Betaproteobacteria</taxon>
        <taxon>Burkholderiales</taxon>
        <taxon>Alcaligenaceae</taxon>
        <taxon>Yanghanlia</taxon>
    </lineage>
</organism>
<keyword evidence="2" id="KW-1185">Reference proteome</keyword>
<dbReference type="GO" id="GO:0005524">
    <property type="term" value="F:ATP binding"/>
    <property type="evidence" value="ECO:0007669"/>
    <property type="project" value="UniProtKB-KW"/>
</dbReference>